<organism evidence="1 2">
    <name type="scientific">Georgenia wutianyii</name>
    <dbReference type="NCBI Taxonomy" id="2585135"/>
    <lineage>
        <taxon>Bacteria</taxon>
        <taxon>Bacillati</taxon>
        <taxon>Actinomycetota</taxon>
        <taxon>Actinomycetes</taxon>
        <taxon>Micrococcales</taxon>
        <taxon>Bogoriellaceae</taxon>
        <taxon>Georgenia</taxon>
    </lineage>
</organism>
<evidence type="ECO:0000313" key="2">
    <source>
        <dbReference type="Proteomes" id="UP000313948"/>
    </source>
</evidence>
<reference evidence="1 2" key="1">
    <citation type="submission" date="2019-05" db="EMBL/GenBank/DDBJ databases">
        <title>Georgenia *** sp. nov., and Georgenia *** sp. nov., isolated from the intestinal contents of plateau pika (Ochotona curzoniae) in the Qinghai-Tibet plateau of China.</title>
        <authorList>
            <person name="Tian Z."/>
        </authorList>
    </citation>
    <scope>NUCLEOTIDE SEQUENCE [LARGE SCALE GENOMIC DNA]</scope>
    <source>
        <strain evidence="1 2">Z294</strain>
    </source>
</reference>
<name>A0ABX5VMN1_9MICO</name>
<dbReference type="Gene3D" id="3.40.50.300">
    <property type="entry name" value="P-loop containing nucleotide triphosphate hydrolases"/>
    <property type="match status" value="1"/>
</dbReference>
<proteinExistence type="predicted"/>
<gene>
    <name evidence="1" type="ORF">FE251_02100</name>
</gene>
<dbReference type="EMBL" id="CP040899">
    <property type="protein sequence ID" value="QDB78299.1"/>
    <property type="molecule type" value="Genomic_DNA"/>
</dbReference>
<keyword evidence="2" id="KW-1185">Reference proteome</keyword>
<dbReference type="RefSeq" id="WP_139947633.1">
    <property type="nucleotide sequence ID" value="NZ_CP040899.1"/>
</dbReference>
<protein>
    <recommendedName>
        <fullName evidence="3">NACHT domain-containing protein</fullName>
    </recommendedName>
</protein>
<accession>A0ABX5VMN1</accession>
<sequence length="995" mass="110379">MSHQATILTALPAARESAGPHELVAELEFRVRLAALLTLRLASQETGTSLQLLRPTAGLGTWRDIIRKAANETRSLDTPIARRIRSLADGVTTAWNAPIDTKAITNVKPLRDYLSHGGRLASDEYTPVAVALKSALNVLDESITTLLAGSVLSTSAATVTLTLDGERVDLHPFFIQDEQSDTTLIFARRQPDAPPHYLPLSGPARHVALESTASTLDAYTRQRDQTPRVVADFLYDLQEDLSAFSEDQDTPVSLADDKSALRMSWRRATSEGTEERIDSFRLGPDEVRQWYDEGHWHPYTEFMRRMCNWKTVASRLATSFRMIEDHILTEEAAYSDGPYHTRHIVETNVEVTDYDGSDAEELPAGAIFDAVDEASTDNQGLTRITFFTGDAGSGKTHTMLRAAIDRAEAVAAQDSHSAPLYIYVRSTGRVLDDLSTVIQSAVAPTRNLTDRGVKALVRNGLATLLIDGFDELLGSSTYGDAIGSLRPWLSALNGRGTLIVSARSNYFLNEYRESVLRAKDANLPALHHRIAKMLPWSQTALESYLRAADFNLNLLAALPHAEQDLVRLPFFARTLAGIRASTLQSPGFSLVRELLKRYVQRESTKLRRGSEEGQELLSVEELERLFEDAAVLMAGEPEREIGIEDLQLAAHEALPGGLESRPHLARRLPNLCGLGVDTGETVPRFRFQHEVYFDEFFAARVARFADDGEDEQFVTSMTYDSWRASTTASITRRLTAPRVRDLLLRSAEHLTRGRASDSTAKHVRANAGALWVRVTPALVERRDYVTITHADILETLEMDSHTSARVAIRECTIEHLTLPASGTWSVRIEASQIHRLRHHGGPLSGLAISDNSNVGELITPDVVTDRWPDICLKLRHLGADIKAEIREVSGEPAWSLSAYGRSFLTSLGKRASNSLILRADRRFAEDDRDARFWPGSNDELSRFVRALESADVARVTPISASGTARVRLTFKVSIGALLEDDEWTQFWATVSRMHP</sequence>
<evidence type="ECO:0008006" key="3">
    <source>
        <dbReference type="Google" id="ProtNLM"/>
    </source>
</evidence>
<dbReference type="InterPro" id="IPR027417">
    <property type="entry name" value="P-loop_NTPase"/>
</dbReference>
<evidence type="ECO:0000313" key="1">
    <source>
        <dbReference type="EMBL" id="QDB78299.1"/>
    </source>
</evidence>
<dbReference type="Proteomes" id="UP000313948">
    <property type="component" value="Chromosome"/>
</dbReference>